<dbReference type="Pfam" id="PF01565">
    <property type="entry name" value="FAD_binding_4"/>
    <property type="match status" value="1"/>
</dbReference>
<dbReference type="InterPro" id="IPR016169">
    <property type="entry name" value="FAD-bd_PCMH_sub2"/>
</dbReference>
<feature type="domain" description="FAD-binding PCMH-type" evidence="3">
    <location>
        <begin position="58"/>
        <end position="230"/>
    </location>
</feature>
<evidence type="ECO:0000256" key="1">
    <source>
        <dbReference type="ARBA" id="ARBA00022630"/>
    </source>
</evidence>
<gene>
    <name evidence="4" type="ORF">CP49_35110</name>
</gene>
<dbReference type="OrthoDB" id="9811261at2"/>
<dbReference type="Proteomes" id="UP000051913">
    <property type="component" value="Unassembled WGS sequence"/>
</dbReference>
<dbReference type="SUPFAM" id="SSF56176">
    <property type="entry name" value="FAD-binding/transporter-associated domain-like"/>
    <property type="match status" value="1"/>
</dbReference>
<dbReference type="GO" id="GO:1903457">
    <property type="term" value="P:lactate catabolic process"/>
    <property type="evidence" value="ECO:0007669"/>
    <property type="project" value="TreeGrafter"/>
</dbReference>
<dbReference type="SUPFAM" id="SSF55103">
    <property type="entry name" value="FAD-linked oxidases, C-terminal domain"/>
    <property type="match status" value="1"/>
</dbReference>
<keyword evidence="2" id="KW-0274">FAD</keyword>
<keyword evidence="5" id="KW-1185">Reference proteome</keyword>
<dbReference type="GO" id="GO:0008720">
    <property type="term" value="F:D-lactate dehydrogenase (NAD+) activity"/>
    <property type="evidence" value="ECO:0007669"/>
    <property type="project" value="TreeGrafter"/>
</dbReference>
<dbReference type="PROSITE" id="PS51387">
    <property type="entry name" value="FAD_PCMH"/>
    <property type="match status" value="1"/>
</dbReference>
<dbReference type="GO" id="GO:0071949">
    <property type="term" value="F:FAD binding"/>
    <property type="evidence" value="ECO:0007669"/>
    <property type="project" value="InterPro"/>
</dbReference>
<protein>
    <submittedName>
        <fullName evidence="4">FAD-linked oxidase</fullName>
    </submittedName>
</protein>
<name>A0A0R3LIH0_9BRAD</name>
<comment type="caution">
    <text evidence="4">The sequence shown here is derived from an EMBL/GenBank/DDBJ whole genome shotgun (WGS) entry which is preliminary data.</text>
</comment>
<dbReference type="PANTHER" id="PTHR11748">
    <property type="entry name" value="D-LACTATE DEHYDROGENASE"/>
    <property type="match status" value="1"/>
</dbReference>
<dbReference type="InterPro" id="IPR016164">
    <property type="entry name" value="FAD-linked_Oxase-like_C"/>
</dbReference>
<dbReference type="PANTHER" id="PTHR11748:SF119">
    <property type="entry name" value="D-2-HYDROXYGLUTARATE DEHYDROGENASE"/>
    <property type="match status" value="1"/>
</dbReference>
<evidence type="ECO:0000313" key="4">
    <source>
        <dbReference type="EMBL" id="KRR07577.1"/>
    </source>
</evidence>
<sequence>MNDLTPFDASSNRHPSTDRLASLLASLGDIPVVTDPTIVRRRSRDFFWYSPVLNDQLNDKSADLIVAPRDEADIVRVVAACVRHRVPLTVRAGGTGNYGQAVPLAGGVLLDVTALDTIEWIRPGQIRVGAGAKMNAIDAATRPSGYELRMHPSTKRTATIGGFVAGGSGGIGSITYGGLREPGNILAARIVTMEPEPRIIELRDDAAQKINRAYGTTGIITALEMPLAPAWPWIDVVVAFDDFLAAVEFGQAAALSDGIVKKLLSPITWPLPSYFGALKSCCPEGKSILIAMIAERSLEHFKNLLGDRGTITLEMPTDEGPGKVPLYEYTWNHTTLQVLKNDRSVTYLQCLYPHDRLLQKVEEMRTMFPDEVLQHLEFIRFNGQLTCSGLPVVRYSDAERLNEIIRLHEAHEVHIANPHVYTVEDGSRYKRVDVDQLGFKHEVDPYGLLNPGKMRSFVAERDGPMSTD</sequence>
<organism evidence="4 5">
    <name type="scientific">Bradyrhizobium valentinum</name>
    <dbReference type="NCBI Taxonomy" id="1518501"/>
    <lineage>
        <taxon>Bacteria</taxon>
        <taxon>Pseudomonadati</taxon>
        <taxon>Pseudomonadota</taxon>
        <taxon>Alphaproteobacteria</taxon>
        <taxon>Hyphomicrobiales</taxon>
        <taxon>Nitrobacteraceae</taxon>
        <taxon>Bradyrhizobium</taxon>
    </lineage>
</organism>
<dbReference type="Gene3D" id="3.30.465.10">
    <property type="match status" value="1"/>
</dbReference>
<dbReference type="RefSeq" id="WP_057850922.1">
    <property type="nucleotide sequence ID" value="NZ_LLXX01000095.1"/>
</dbReference>
<dbReference type="STRING" id="1518501.CQ10_33655"/>
<evidence type="ECO:0000259" key="3">
    <source>
        <dbReference type="PROSITE" id="PS51387"/>
    </source>
</evidence>
<keyword evidence="1" id="KW-0285">Flavoprotein</keyword>
<evidence type="ECO:0000256" key="2">
    <source>
        <dbReference type="ARBA" id="ARBA00022827"/>
    </source>
</evidence>
<dbReference type="InterPro" id="IPR006094">
    <property type="entry name" value="Oxid_FAD_bind_N"/>
</dbReference>
<dbReference type="InterPro" id="IPR016166">
    <property type="entry name" value="FAD-bd_PCMH"/>
</dbReference>
<accession>A0A0R3LIH0</accession>
<dbReference type="GO" id="GO:0004458">
    <property type="term" value="F:D-lactate dehydrogenase (cytochrome) activity"/>
    <property type="evidence" value="ECO:0007669"/>
    <property type="project" value="TreeGrafter"/>
</dbReference>
<reference evidence="4 5" key="1">
    <citation type="submission" date="2014-03" db="EMBL/GenBank/DDBJ databases">
        <title>Bradyrhizobium valentinum sp. nov., isolated from effective nodules of Lupinus mariae-josephae, a lupine endemic of basic-lime soils in Eastern Spain.</title>
        <authorList>
            <person name="Duran D."/>
            <person name="Rey L."/>
            <person name="Navarro A."/>
            <person name="Busquets A."/>
            <person name="Imperial J."/>
            <person name="Ruiz-Argueso T."/>
        </authorList>
    </citation>
    <scope>NUCLEOTIDE SEQUENCE [LARGE SCALE GENOMIC DNA]</scope>
    <source>
        <strain evidence="4 5">LmjM3</strain>
    </source>
</reference>
<dbReference type="AlphaFoldDB" id="A0A0R3LIH0"/>
<dbReference type="InterPro" id="IPR036318">
    <property type="entry name" value="FAD-bd_PCMH-like_sf"/>
</dbReference>
<evidence type="ECO:0000313" key="5">
    <source>
        <dbReference type="Proteomes" id="UP000051913"/>
    </source>
</evidence>
<dbReference type="EMBL" id="LLXX01000095">
    <property type="protein sequence ID" value="KRR07577.1"/>
    <property type="molecule type" value="Genomic_DNA"/>
</dbReference>
<proteinExistence type="predicted"/>